<comment type="caution">
    <text evidence="5">The sequence shown here is derived from an EMBL/GenBank/DDBJ whole genome shotgun (WGS) entry which is preliminary data.</text>
</comment>
<dbReference type="GO" id="GO:0080044">
    <property type="term" value="F:quercetin 7-O-glucosyltransferase activity"/>
    <property type="evidence" value="ECO:0007669"/>
    <property type="project" value="TreeGrafter"/>
</dbReference>
<organism evidence="5">
    <name type="scientific">Salvia splendens</name>
    <name type="common">Scarlet sage</name>
    <dbReference type="NCBI Taxonomy" id="180675"/>
    <lineage>
        <taxon>Eukaryota</taxon>
        <taxon>Viridiplantae</taxon>
        <taxon>Streptophyta</taxon>
        <taxon>Embryophyta</taxon>
        <taxon>Tracheophyta</taxon>
        <taxon>Spermatophyta</taxon>
        <taxon>Magnoliopsida</taxon>
        <taxon>eudicotyledons</taxon>
        <taxon>Gunneridae</taxon>
        <taxon>Pentapetalae</taxon>
        <taxon>asterids</taxon>
        <taxon>lamiids</taxon>
        <taxon>Lamiales</taxon>
        <taxon>Lamiaceae</taxon>
        <taxon>Nepetoideae</taxon>
        <taxon>Mentheae</taxon>
        <taxon>Salviinae</taxon>
        <taxon>Salvia</taxon>
        <taxon>Salvia subgen. Calosphace</taxon>
        <taxon>core Calosphace</taxon>
    </lineage>
</organism>
<reference evidence="5" key="2">
    <citation type="submission" date="2020-08" db="EMBL/GenBank/DDBJ databases">
        <title>Plant Genome Project.</title>
        <authorList>
            <person name="Zhang R.-G."/>
        </authorList>
    </citation>
    <scope>NUCLEOTIDE SEQUENCE</scope>
    <source>
        <strain evidence="5">Huo1</strain>
        <tissue evidence="5">Leaf</tissue>
    </source>
</reference>
<feature type="chain" id="PRO_5036496759" description="Glycosyltransferase" evidence="4">
    <location>
        <begin position="19"/>
        <end position="399"/>
    </location>
</feature>
<keyword evidence="6" id="KW-1185">Reference proteome</keyword>
<keyword evidence="3" id="KW-0328">Glycosyltransferase</keyword>
<dbReference type="GO" id="GO:0080043">
    <property type="term" value="F:quercetin 3-O-glucosyltransferase activity"/>
    <property type="evidence" value="ECO:0007669"/>
    <property type="project" value="TreeGrafter"/>
</dbReference>
<dbReference type="SUPFAM" id="SSF53756">
    <property type="entry name" value="UDP-Glycosyltransferase/glycogen phosphorylase"/>
    <property type="match status" value="1"/>
</dbReference>
<dbReference type="EMBL" id="PNBA02001117">
    <property type="protein sequence ID" value="KAG6382354.1"/>
    <property type="molecule type" value="Genomic_DNA"/>
</dbReference>
<keyword evidence="2 3" id="KW-0808">Transferase</keyword>
<dbReference type="CDD" id="cd03784">
    <property type="entry name" value="GT1_Gtf-like"/>
    <property type="match status" value="1"/>
</dbReference>
<accession>A0A8X8VU06</accession>
<dbReference type="Pfam" id="PF00201">
    <property type="entry name" value="UDPGT"/>
    <property type="match status" value="1"/>
</dbReference>
<dbReference type="PROSITE" id="PS00375">
    <property type="entry name" value="UDPGT"/>
    <property type="match status" value="1"/>
</dbReference>
<proteinExistence type="inferred from homology"/>
<evidence type="ECO:0000313" key="6">
    <source>
        <dbReference type="Proteomes" id="UP000298416"/>
    </source>
</evidence>
<dbReference type="AlphaFoldDB" id="A0A8X8VU06"/>
<dbReference type="PANTHER" id="PTHR11926">
    <property type="entry name" value="GLUCOSYL/GLUCURONOSYL TRANSFERASES"/>
    <property type="match status" value="1"/>
</dbReference>
<evidence type="ECO:0000256" key="4">
    <source>
        <dbReference type="SAM" id="SignalP"/>
    </source>
</evidence>
<dbReference type="Proteomes" id="UP000298416">
    <property type="component" value="Unassembled WGS sequence"/>
</dbReference>
<name>A0A8X8VU06_SALSN</name>
<dbReference type="PANTHER" id="PTHR11926:SF1560">
    <property type="entry name" value="UDP-GLYCOSYLTRANSFERASE 74E1-RELATED"/>
    <property type="match status" value="1"/>
</dbReference>
<evidence type="ECO:0000256" key="2">
    <source>
        <dbReference type="ARBA" id="ARBA00022679"/>
    </source>
</evidence>
<dbReference type="InterPro" id="IPR035595">
    <property type="entry name" value="UDP_glycos_trans_CS"/>
</dbReference>
<evidence type="ECO:0000256" key="1">
    <source>
        <dbReference type="ARBA" id="ARBA00009995"/>
    </source>
</evidence>
<evidence type="ECO:0000313" key="5">
    <source>
        <dbReference type="EMBL" id="KAG6382354.1"/>
    </source>
</evidence>
<keyword evidence="4" id="KW-0732">Signal</keyword>
<evidence type="ECO:0008006" key="7">
    <source>
        <dbReference type="Google" id="ProtNLM"/>
    </source>
</evidence>
<dbReference type="Gene3D" id="3.40.50.2000">
    <property type="entry name" value="Glycogen Phosphorylase B"/>
    <property type="match status" value="2"/>
</dbReference>
<dbReference type="InterPro" id="IPR002213">
    <property type="entry name" value="UDP_glucos_trans"/>
</dbReference>
<feature type="signal peptide" evidence="4">
    <location>
        <begin position="1"/>
        <end position="18"/>
    </location>
</feature>
<protein>
    <recommendedName>
        <fullName evidence="7">Glycosyltransferase</fullName>
    </recommendedName>
</protein>
<comment type="similarity">
    <text evidence="1 3">Belongs to the UDP-glycosyltransferase family.</text>
</comment>
<reference evidence="5" key="1">
    <citation type="submission" date="2018-01" db="EMBL/GenBank/DDBJ databases">
        <authorList>
            <person name="Mao J.F."/>
        </authorList>
    </citation>
    <scope>NUCLEOTIDE SEQUENCE</scope>
    <source>
        <strain evidence="5">Huo1</strain>
        <tissue evidence="5">Leaf</tissue>
    </source>
</reference>
<sequence>MAFKLHIGVLAFPFGTHAAPLLALVRRLATSEPDALFSFFNSAASNATLFNATAFDNIRARDVWDGAPRGEPFTGSHFEAVGLFLEASPGNFDMAIREAERESGLEIGCLLTDAFLWFSGDMAEKRGVPWVPFWTAASCSLSSHVYTDQIVRAIESTEKAKQEKALSFIPGLEMVTTADLPPEIFLGNNASPLAITINKMVEHLPKSTAVVLNSFEEIDPIITKDLKSKFPNFLNVGPSILASPAAAISDETGCLSWLGGLNRPNSVVYISFGTVITPPENELAALCEALETCRFPFLWSMKDHAMKSLPNGFIDRTNSFGKMVAWAPQPQILAHESVGAFVTHGGWNSILESIASCVPLICRPFFGDQKLNSRMVQDSWGLGFWLKEASSPRAGRLSV</sequence>
<evidence type="ECO:0000256" key="3">
    <source>
        <dbReference type="RuleBase" id="RU003718"/>
    </source>
</evidence>
<gene>
    <name evidence="5" type="ORF">SASPL_157978</name>
</gene>